<keyword evidence="3" id="KW-1185">Reference proteome</keyword>
<organism evidence="2 3">
    <name type="scientific">Portunus trituberculatus</name>
    <name type="common">Swimming crab</name>
    <name type="synonym">Neptunus trituberculatus</name>
    <dbReference type="NCBI Taxonomy" id="210409"/>
    <lineage>
        <taxon>Eukaryota</taxon>
        <taxon>Metazoa</taxon>
        <taxon>Ecdysozoa</taxon>
        <taxon>Arthropoda</taxon>
        <taxon>Crustacea</taxon>
        <taxon>Multicrustacea</taxon>
        <taxon>Malacostraca</taxon>
        <taxon>Eumalacostraca</taxon>
        <taxon>Eucarida</taxon>
        <taxon>Decapoda</taxon>
        <taxon>Pleocyemata</taxon>
        <taxon>Brachyura</taxon>
        <taxon>Eubrachyura</taxon>
        <taxon>Portunoidea</taxon>
        <taxon>Portunidae</taxon>
        <taxon>Portuninae</taxon>
        <taxon>Portunus</taxon>
    </lineage>
</organism>
<proteinExistence type="predicted"/>
<dbReference type="Proteomes" id="UP000324222">
    <property type="component" value="Unassembled WGS sequence"/>
</dbReference>
<evidence type="ECO:0000256" key="1">
    <source>
        <dbReference type="SAM" id="MobiDB-lite"/>
    </source>
</evidence>
<protein>
    <submittedName>
        <fullName evidence="2">Uncharacterized protein</fullName>
    </submittedName>
</protein>
<reference evidence="2 3" key="1">
    <citation type="submission" date="2019-05" db="EMBL/GenBank/DDBJ databases">
        <title>Another draft genome of Portunus trituberculatus and its Hox gene families provides insights of decapod evolution.</title>
        <authorList>
            <person name="Jeong J.-H."/>
            <person name="Song I."/>
            <person name="Kim S."/>
            <person name="Choi T."/>
            <person name="Kim D."/>
            <person name="Ryu S."/>
            <person name="Kim W."/>
        </authorList>
    </citation>
    <scope>NUCLEOTIDE SEQUENCE [LARGE SCALE GENOMIC DNA]</scope>
    <source>
        <tissue evidence="2">Muscle</tissue>
    </source>
</reference>
<dbReference type="EMBL" id="VSRR010065103">
    <property type="protein sequence ID" value="MPC84307.1"/>
    <property type="molecule type" value="Genomic_DNA"/>
</dbReference>
<evidence type="ECO:0000313" key="3">
    <source>
        <dbReference type="Proteomes" id="UP000324222"/>
    </source>
</evidence>
<sequence length="76" mass="8180">MNGVNVALNTRCSTDNHEAAGGGRSIKGDSSLLPFVSVTRGGRGRQVSKEMAEKEINRKASQECKQESKQSGRQTD</sequence>
<dbReference type="AlphaFoldDB" id="A0A5B7IS80"/>
<comment type="caution">
    <text evidence="2">The sequence shown here is derived from an EMBL/GenBank/DDBJ whole genome shotgun (WGS) entry which is preliminary data.</text>
</comment>
<accession>A0A5B7IS80</accession>
<evidence type="ECO:0000313" key="2">
    <source>
        <dbReference type="EMBL" id="MPC84307.1"/>
    </source>
</evidence>
<feature type="compositionally biased region" description="Basic and acidic residues" evidence="1">
    <location>
        <begin position="47"/>
        <end position="76"/>
    </location>
</feature>
<feature type="region of interest" description="Disordered" evidence="1">
    <location>
        <begin position="1"/>
        <end position="76"/>
    </location>
</feature>
<name>A0A5B7IS80_PORTR</name>
<gene>
    <name evidence="2" type="ORF">E2C01_079044</name>
</gene>